<dbReference type="InterPro" id="IPR006103">
    <property type="entry name" value="Glyco_hydro_2_cat"/>
</dbReference>
<comment type="caution">
    <text evidence="10">The sequence shown here is derived from an EMBL/GenBank/DDBJ whole genome shotgun (WGS) entry which is preliminary data.</text>
</comment>
<dbReference type="InterPro" id="IPR043534">
    <property type="entry name" value="EBDG/EBM"/>
</dbReference>
<dbReference type="InterPro" id="IPR054593">
    <property type="entry name" value="Beta-mannosidase-like_N2"/>
</dbReference>
<dbReference type="SUPFAM" id="SSF49303">
    <property type="entry name" value="beta-Galactosidase/glucuronidase domain"/>
    <property type="match status" value="3"/>
</dbReference>
<accession>A0A560J5V6</accession>
<dbReference type="Proteomes" id="UP000318050">
    <property type="component" value="Unassembled WGS sequence"/>
</dbReference>
<dbReference type="InterPro" id="IPR001791">
    <property type="entry name" value="Laminin_G"/>
</dbReference>
<dbReference type="Gene3D" id="2.60.40.10">
    <property type="entry name" value="Immunoglobulins"/>
    <property type="match status" value="3"/>
</dbReference>
<evidence type="ECO:0000256" key="3">
    <source>
        <dbReference type="ARBA" id="ARBA00023295"/>
    </source>
</evidence>
<name>A0A560J5V6_9PROT</name>
<dbReference type="EMBL" id="VITT01000002">
    <property type="protein sequence ID" value="TWB63960.1"/>
    <property type="molecule type" value="Genomic_DNA"/>
</dbReference>
<dbReference type="Gene3D" id="3.20.20.80">
    <property type="entry name" value="Glycosidases"/>
    <property type="match status" value="1"/>
</dbReference>
<dbReference type="Pfam" id="PF02836">
    <property type="entry name" value="Glyco_hydro_2_C"/>
    <property type="match status" value="1"/>
</dbReference>
<dbReference type="SUPFAM" id="SSF51445">
    <property type="entry name" value="(Trans)glycosidases"/>
    <property type="match status" value="1"/>
</dbReference>
<feature type="chain" id="PRO_5021977073" evidence="5">
    <location>
        <begin position="37"/>
        <end position="1158"/>
    </location>
</feature>
<evidence type="ECO:0000256" key="1">
    <source>
        <dbReference type="ARBA" id="ARBA00007401"/>
    </source>
</evidence>
<sequence length="1158" mass="124442">MRMSKNHSRTQKTGRGLLWAALMLSAAWTAPLGAMAVPMASDGIYGPYNAAFLAGGDGLTKPQRGVTLPATGPWTLSTWFQADEVAGGIVLLAGVGDPAQGRYLALKDGRLALRTGSGETISGGSAVKAGTWHHALASSDGKTAHLYLDGAEVAHGTPAQITVTPVVGLAPRLGGAFAGRVAGFTVAPQALGAAEAKAAAQGKPAADLINFEAASPTWPVQVRQMMGQVTPQDPWTLPKSTTPFSKPVAKPLPTGPALKPDGADNWTVGGWRLAEAPKVQGDGARISQPGFDTASWYVATVPGTVLTTLVDRGVYPDPDYGLDNLAIPESLNRQDYWYRTEFDAPADLQGRHPLLTFKGINYAAEVWLNGERLGSVRGAFIRGQFDVTGPLRPGQKNVLAVKITPPPHPGLPHEQSIAAGVGENGGMQALDGPTFIASEGWDWIPAVRDRNTGLWQDVTLTATGAVRIGDSQVVTKLPLPDTSKADITITVPVENLTGQPVQAEIRAAFDDVTVAKTVTLAPGAGTVTLTPAEFPQLRVKNPTLWWPNGLGDPALHNLTLTAAVGGAQGNMKSDEKHTRFGIREVSYELSLMDSGGHLRRVEVDPTAAFQRGERVVDGSHTGIHKIAGGWVSSLVPGAEKSPAVKPLEDASLAPYLILKVNGVRVPARGGSWGTDDWRKRVSRDRLEPFFRLHREAHVNIIRNWVGQNTEDVFFDLADEYGLMVLNDFWESTQDYNIEAQDVPLFLDNAADVIRRYRNHPSIVLWFGRNEGVPQPVLNEGLESLVATLDGTRYYSGSSNRVNLQDSGPYDYRDPSQYFTKLSRGFAVEVGTPSFPTLEAFEAAVPAADRWPVSDTWAYHDWHQTGNGDTHGFMAAMDRKLGAAISLADFERKAQLMNYESHRAIFEGMNAGLWTVNSGRLLWMTQPAWPSTNWQIMSHDYDTHGAFYGVQKAAEPLHVQLNAPDDGISVVNNTREAKKGLTIRSRVLTVAGQVVSDQTQKVDAPADAATPARKLDLAAAIQANGLVLVELELSDATGTLSQNVYWRGTDEAATRRLNDLAPQPVTLATRTERAGDEVKVHVTLTNTGTAASLMNKLTLQNADGSRLLPAYASDNYVSLLPGDRREVTIAYPAALAQGQPKVGLRGWNTQPATAAVTVP</sequence>
<feature type="domain" description="Glycoside hydrolase family 2 catalytic" evidence="7">
    <location>
        <begin position="688"/>
        <end position="792"/>
    </location>
</feature>
<feature type="domain" description="Glycoside hydrolase family 2 immunoglobulin-like beta-sandwich" evidence="6">
    <location>
        <begin position="467"/>
        <end position="583"/>
    </location>
</feature>
<dbReference type="CDD" id="cd00110">
    <property type="entry name" value="LamG"/>
    <property type="match status" value="1"/>
</dbReference>
<dbReference type="GO" id="GO:0005975">
    <property type="term" value="P:carbohydrate metabolic process"/>
    <property type="evidence" value="ECO:0007669"/>
    <property type="project" value="InterPro"/>
</dbReference>
<evidence type="ECO:0000259" key="7">
    <source>
        <dbReference type="Pfam" id="PF02836"/>
    </source>
</evidence>
<dbReference type="Gene3D" id="2.60.120.200">
    <property type="match status" value="1"/>
</dbReference>
<evidence type="ECO:0000259" key="6">
    <source>
        <dbReference type="Pfam" id="PF00703"/>
    </source>
</evidence>
<dbReference type="Pfam" id="PF13385">
    <property type="entry name" value="Laminin_G_3"/>
    <property type="match status" value="1"/>
</dbReference>
<reference evidence="10 11" key="1">
    <citation type="submission" date="2019-06" db="EMBL/GenBank/DDBJ databases">
        <title>Genomic Encyclopedia of Type Strains, Phase IV (KMG-V): Genome sequencing to study the core and pangenomes of soil and plant-associated prokaryotes.</title>
        <authorList>
            <person name="Whitman W."/>
        </authorList>
    </citation>
    <scope>NUCLEOTIDE SEQUENCE [LARGE SCALE GENOMIC DNA]</scope>
    <source>
        <strain evidence="10 11">BR 11140</strain>
    </source>
</reference>
<gene>
    <name evidence="10" type="ORF">FBZ92_102138</name>
</gene>
<keyword evidence="2 10" id="KW-0378">Hydrolase</keyword>
<dbReference type="PANTHER" id="PTHR43536">
    <property type="entry name" value="MANNOSYLGLYCOPROTEIN ENDO-BETA-MANNOSIDASE"/>
    <property type="match status" value="1"/>
</dbReference>
<dbReference type="SUPFAM" id="SSF49899">
    <property type="entry name" value="Concanavalin A-like lectins/glucanases"/>
    <property type="match status" value="1"/>
</dbReference>
<dbReference type="Pfam" id="PF18368">
    <property type="entry name" value="Ig_GlcNase"/>
    <property type="match status" value="1"/>
</dbReference>
<dbReference type="Gene3D" id="2.60.120.260">
    <property type="entry name" value="Galactose-binding domain-like"/>
    <property type="match status" value="1"/>
</dbReference>
<protein>
    <submittedName>
        <fullName evidence="10">Glycosyl hydrolase family 2</fullName>
    </submittedName>
</protein>
<dbReference type="InterPro" id="IPR041351">
    <property type="entry name" value="Ig_GlcNase"/>
</dbReference>
<evidence type="ECO:0000313" key="11">
    <source>
        <dbReference type="Proteomes" id="UP000318050"/>
    </source>
</evidence>
<keyword evidence="3" id="KW-0326">Glycosidase</keyword>
<dbReference type="InterPro" id="IPR017853">
    <property type="entry name" value="GH"/>
</dbReference>
<dbReference type="InterPro" id="IPR013320">
    <property type="entry name" value="ConA-like_dom_sf"/>
</dbReference>
<dbReference type="InterPro" id="IPR006102">
    <property type="entry name" value="Ig-like_GH2"/>
</dbReference>
<dbReference type="GO" id="GO:0004553">
    <property type="term" value="F:hydrolase activity, hydrolyzing O-glycosyl compounds"/>
    <property type="evidence" value="ECO:0007669"/>
    <property type="project" value="InterPro"/>
</dbReference>
<evidence type="ECO:0000313" key="10">
    <source>
        <dbReference type="EMBL" id="TWB63960.1"/>
    </source>
</evidence>
<feature type="domain" description="Beta-mannosidase-like galactose-binding" evidence="9">
    <location>
        <begin position="293"/>
        <end position="456"/>
    </location>
</feature>
<dbReference type="Pfam" id="PF00703">
    <property type="entry name" value="Glyco_hydro_2"/>
    <property type="match status" value="1"/>
</dbReference>
<feature type="domain" description="Exo-beta-D-glucosaminidase Ig-fold" evidence="8">
    <location>
        <begin position="1042"/>
        <end position="1148"/>
    </location>
</feature>
<dbReference type="AlphaFoldDB" id="A0A560J5V6"/>
<feature type="signal peptide" evidence="5">
    <location>
        <begin position="1"/>
        <end position="36"/>
    </location>
</feature>
<dbReference type="InterPro" id="IPR013783">
    <property type="entry name" value="Ig-like_fold"/>
</dbReference>
<keyword evidence="5" id="KW-0732">Signal</keyword>
<dbReference type="SUPFAM" id="SSF49785">
    <property type="entry name" value="Galactose-binding domain-like"/>
    <property type="match status" value="1"/>
</dbReference>
<evidence type="ECO:0000256" key="5">
    <source>
        <dbReference type="SAM" id="SignalP"/>
    </source>
</evidence>
<feature type="region of interest" description="Disordered" evidence="4">
    <location>
        <begin position="233"/>
        <end position="263"/>
    </location>
</feature>
<dbReference type="Pfam" id="PF22666">
    <property type="entry name" value="Glyco_hydro_2_N2"/>
    <property type="match status" value="1"/>
</dbReference>
<evidence type="ECO:0000256" key="2">
    <source>
        <dbReference type="ARBA" id="ARBA00022801"/>
    </source>
</evidence>
<comment type="similarity">
    <text evidence="1">Belongs to the glycosyl hydrolase 2 family.</text>
</comment>
<feature type="compositionally biased region" description="Polar residues" evidence="4">
    <location>
        <begin position="233"/>
        <end position="244"/>
    </location>
</feature>
<dbReference type="InterPro" id="IPR008979">
    <property type="entry name" value="Galactose-bd-like_sf"/>
</dbReference>
<evidence type="ECO:0000256" key="4">
    <source>
        <dbReference type="SAM" id="MobiDB-lite"/>
    </source>
</evidence>
<dbReference type="PANTHER" id="PTHR43536:SF1">
    <property type="entry name" value="MANNOSYLGLYCOPROTEIN ENDO-BETA-MANNOSIDASE"/>
    <property type="match status" value="1"/>
</dbReference>
<proteinExistence type="inferred from homology"/>
<dbReference type="InterPro" id="IPR036156">
    <property type="entry name" value="Beta-gal/glucu_dom_sf"/>
</dbReference>
<organism evidence="10 11">
    <name type="scientific">Nitrospirillum amazonense</name>
    <dbReference type="NCBI Taxonomy" id="28077"/>
    <lineage>
        <taxon>Bacteria</taxon>
        <taxon>Pseudomonadati</taxon>
        <taxon>Pseudomonadota</taxon>
        <taxon>Alphaproteobacteria</taxon>
        <taxon>Rhodospirillales</taxon>
        <taxon>Azospirillaceae</taxon>
        <taxon>Nitrospirillum</taxon>
    </lineage>
</organism>
<evidence type="ECO:0000259" key="8">
    <source>
        <dbReference type="Pfam" id="PF18368"/>
    </source>
</evidence>
<evidence type="ECO:0000259" key="9">
    <source>
        <dbReference type="Pfam" id="PF22666"/>
    </source>
</evidence>